<dbReference type="Pfam" id="PF00472">
    <property type="entry name" value="RF-1"/>
    <property type="match status" value="1"/>
</dbReference>
<comment type="PTM">
    <text evidence="4">Methylated by PrmC. Methylation increases the termination efficiency of RF2.</text>
</comment>
<accession>A0A0P1P6I7</accession>
<feature type="modified residue" description="N5-methylglutamine" evidence="4">
    <location>
        <position position="220"/>
    </location>
</feature>
<evidence type="ECO:0000256" key="6">
    <source>
        <dbReference type="SAM" id="Coils"/>
    </source>
</evidence>
<dbReference type="PROSITE" id="PS00745">
    <property type="entry name" value="RF_PROK_I"/>
    <property type="match status" value="1"/>
</dbReference>
<dbReference type="Gene3D" id="3.30.160.20">
    <property type="match status" value="1"/>
</dbReference>
<evidence type="ECO:0000313" key="10">
    <source>
        <dbReference type="Proteomes" id="UP000182011"/>
    </source>
</evidence>
<dbReference type="Pfam" id="PF03462">
    <property type="entry name" value="PCRF"/>
    <property type="match status" value="1"/>
</dbReference>
<accession>A0A0P1M7G9</accession>
<dbReference type="SMART" id="SM00937">
    <property type="entry name" value="PCRF"/>
    <property type="match status" value="1"/>
</dbReference>
<dbReference type="PANTHER" id="PTHR43116">
    <property type="entry name" value="PEPTIDE CHAIN RELEASE FACTOR 2"/>
    <property type="match status" value="1"/>
</dbReference>
<dbReference type="InterPro" id="IPR000352">
    <property type="entry name" value="Pep_chain_release_fac_I"/>
</dbReference>
<accession>A0A0N7MYA4</accession>
<evidence type="ECO:0000259" key="7">
    <source>
        <dbReference type="PROSITE" id="PS00745"/>
    </source>
</evidence>
<evidence type="ECO:0000256" key="5">
    <source>
        <dbReference type="NCBIfam" id="TIGR00020"/>
    </source>
</evidence>
<comment type="similarity">
    <text evidence="1 4">Belongs to the prokaryotic/mitochondrial release factor family.</text>
</comment>
<keyword evidence="2 4" id="KW-0488">Methylation</keyword>
<accession>A0A0P1P3U1</accession>
<comment type="subcellular location">
    <subcellularLocation>
        <location evidence="4">Cytoplasm</location>
    </subcellularLocation>
</comment>
<sequence length="339" mass="38800">MAELEGKTANPDFWNDLPSAQKTMQEISRIKDWLNEWESVQKMLEDVKVLVELAEESQDIAFTSELQREIKKLEKKIDELELKNLLNGEDDPKSAILTIHSGAGGTEAQDWAEMLLRMYLRWAERNGYNATVVDILEGDGAGIKSAVVEIEGPYAYGYLKAESGVHRLVRISPFDANKRRHTSFASVFVYPELDEGDTKIEINPDDLKIETFRAGGHGGQNVNKVETAVRITHIPTGIVVQCQSERSQYQNKMRALRLLQSRLYQLQKEKEREKLDEFEKQKKKIEWGSQIRSYVFHPYNLVKDHRTGYETSNIQAVMDGEIDEFIKAYLLSSVKANSN</sequence>
<dbReference type="NCBIfam" id="TIGR00020">
    <property type="entry name" value="prfB"/>
    <property type="match status" value="1"/>
</dbReference>
<dbReference type="PANTHER" id="PTHR43116:SF3">
    <property type="entry name" value="CLASS I PEPTIDE CHAIN RELEASE FACTOR"/>
    <property type="match status" value="1"/>
</dbReference>
<gene>
    <name evidence="4" type="primary">prfB</name>
    <name evidence="9" type="ORF">JGI4_01108</name>
    <name evidence="8" type="ORF">JGI8_00160</name>
</gene>
<evidence type="ECO:0000256" key="1">
    <source>
        <dbReference type="ARBA" id="ARBA00010835"/>
    </source>
</evidence>
<evidence type="ECO:0000256" key="2">
    <source>
        <dbReference type="ARBA" id="ARBA00022481"/>
    </source>
</evidence>
<evidence type="ECO:0000313" key="9">
    <source>
        <dbReference type="EMBL" id="CUU04788.1"/>
    </source>
</evidence>
<keyword evidence="11" id="KW-1185">Reference proteome</keyword>
<dbReference type="Proteomes" id="UP000182200">
    <property type="component" value="Unassembled WGS sequence"/>
</dbReference>
<dbReference type="STRING" id="1633631.GCA_001442925_01107"/>
<dbReference type="InterPro" id="IPR004374">
    <property type="entry name" value="PrfB"/>
</dbReference>
<dbReference type="Gene3D" id="1.20.58.410">
    <property type="entry name" value="Release factor"/>
    <property type="match status" value="1"/>
</dbReference>
<reference evidence="9" key="1">
    <citation type="submission" date="2015-11" db="EMBL/GenBank/DDBJ databases">
        <authorList>
            <person name="Zhang Y."/>
            <person name="Guo Z."/>
        </authorList>
    </citation>
    <scope>NUCLEOTIDE SEQUENCE [LARGE SCALE GENOMIC DNA]</scope>
    <source>
        <strain evidence="9">JGI-4</strain>
    </source>
</reference>
<reference evidence="10 11" key="2">
    <citation type="submission" date="2015-11" db="EMBL/GenBank/DDBJ databases">
        <authorList>
            <person name="Varghese N."/>
        </authorList>
    </citation>
    <scope>NUCLEOTIDE SEQUENCE [LARGE SCALE GENOMIC DNA]</scope>
    <source>
        <strain evidence="8 11">JGI-8</strain>
    </source>
</reference>
<feature type="domain" description="Prokaryotic-type class I peptide chain release factors" evidence="7">
    <location>
        <begin position="213"/>
        <end position="229"/>
    </location>
</feature>
<accession>A0A0S4N0J5</accession>
<dbReference type="HAMAP" id="MF_00094">
    <property type="entry name" value="Rel_fac_2"/>
    <property type="match status" value="1"/>
</dbReference>
<keyword evidence="6" id="KW-0175">Coiled coil</keyword>
<dbReference type="InterPro" id="IPR045853">
    <property type="entry name" value="Pep_chain_release_fac_I_sf"/>
</dbReference>
<dbReference type="SUPFAM" id="SSF75620">
    <property type="entry name" value="Release factor"/>
    <property type="match status" value="1"/>
</dbReference>
<dbReference type="EMBL" id="CZVI01000001">
    <property type="protein sequence ID" value="CUS77751.1"/>
    <property type="molecule type" value="Genomic_DNA"/>
</dbReference>
<accession>A0A0P1MCL5</accession>
<proteinExistence type="inferred from homology"/>
<dbReference type="Proteomes" id="UP000182011">
    <property type="component" value="Unassembled WGS sequence"/>
</dbReference>
<keyword evidence="4" id="KW-0963">Cytoplasm</keyword>
<dbReference type="Gene3D" id="3.30.70.1660">
    <property type="match status" value="1"/>
</dbReference>
<dbReference type="AlphaFoldDB" id="A0A0P1M7G9"/>
<evidence type="ECO:0000313" key="8">
    <source>
        <dbReference type="EMBL" id="CUS77751.1"/>
    </source>
</evidence>
<dbReference type="InterPro" id="IPR005139">
    <property type="entry name" value="PCRF"/>
</dbReference>
<accession>A0A0P1LEE5</accession>
<evidence type="ECO:0000256" key="4">
    <source>
        <dbReference type="HAMAP-Rule" id="MF_00094"/>
    </source>
</evidence>
<dbReference type="GO" id="GO:0016149">
    <property type="term" value="F:translation release factor activity, codon specific"/>
    <property type="evidence" value="ECO:0007669"/>
    <property type="project" value="UniProtKB-UniRule"/>
</dbReference>
<dbReference type="FunFam" id="3.30.160.20:FF:000010">
    <property type="entry name" value="Peptide chain release factor 2"/>
    <property type="match status" value="1"/>
</dbReference>
<evidence type="ECO:0000256" key="3">
    <source>
        <dbReference type="ARBA" id="ARBA00022917"/>
    </source>
</evidence>
<name>A0A0P1M7G9_9BACT</name>
<evidence type="ECO:0000313" key="11">
    <source>
        <dbReference type="Proteomes" id="UP000182200"/>
    </source>
</evidence>
<protein>
    <recommendedName>
        <fullName evidence="4 5">Peptide chain release factor 2</fullName>
        <shortName evidence="4">RF-2</shortName>
    </recommendedName>
</protein>
<accession>A0A0N7MUK1</accession>
<keyword evidence="3 4" id="KW-0648">Protein biosynthesis</keyword>
<organism evidence="9 10">
    <name type="scientific">Candidatus Kryptonium thompsonii</name>
    <dbReference type="NCBI Taxonomy" id="1633631"/>
    <lineage>
        <taxon>Bacteria</taxon>
        <taxon>Pseudomonadati</taxon>
        <taxon>Candidatus Kryptoniota</taxon>
        <taxon>Candidatus Kryptonium</taxon>
    </lineage>
</organism>
<comment type="function">
    <text evidence="4">Peptide chain release factor 2 directs the termination of translation in response to the peptide chain termination codons UGA and UAA.</text>
</comment>
<feature type="coiled-coil region" evidence="6">
    <location>
        <begin position="249"/>
        <end position="288"/>
    </location>
</feature>
<dbReference type="EMBL" id="FAOP01000004">
    <property type="protein sequence ID" value="CUU04788.1"/>
    <property type="molecule type" value="Genomic_DNA"/>
</dbReference>
<dbReference type="GO" id="GO:0005737">
    <property type="term" value="C:cytoplasm"/>
    <property type="evidence" value="ECO:0007669"/>
    <property type="project" value="UniProtKB-SubCell"/>
</dbReference>